<gene>
    <name evidence="2" type="ORF">LSH36_100g08019</name>
</gene>
<reference evidence="2" key="1">
    <citation type="journal article" date="2023" name="Mol. Biol. Evol.">
        <title>Third-Generation Sequencing Reveals the Adaptive Role of the Epigenome in Three Deep-Sea Polychaetes.</title>
        <authorList>
            <person name="Perez M."/>
            <person name="Aroh O."/>
            <person name="Sun Y."/>
            <person name="Lan Y."/>
            <person name="Juniper S.K."/>
            <person name="Young C.R."/>
            <person name="Angers B."/>
            <person name="Qian P.Y."/>
        </authorList>
    </citation>
    <scope>NUCLEOTIDE SEQUENCE</scope>
    <source>
        <strain evidence="2">P08H-3</strain>
    </source>
</reference>
<name>A0AAD9K1R9_9ANNE</name>
<dbReference type="EMBL" id="JAODUP010000100">
    <property type="protein sequence ID" value="KAK2162345.1"/>
    <property type="molecule type" value="Genomic_DNA"/>
</dbReference>
<dbReference type="SUPFAM" id="SSF46966">
    <property type="entry name" value="Spectrin repeat"/>
    <property type="match status" value="1"/>
</dbReference>
<sequence>MLSEVDHVRDTSIDLMNRSDKYGHLVEPQLALLNQRWADISERIKERQNLKRDAVLEIKRSSQLAMTPQTQAPVEWDFEAELEKALDSIELFESNLADDSFSDEKPKDQTDELVRLEPEISQILERADQVIQRTQLQDPEKAQHIQARMDQLKVRWSLVLEGEQKKETVVQVLPSCDKQVDDTKKLLVEIEKKLEAAKDDPEKLRTTMYAQGYPRHRKTEKMTALSLPGYPYEVKFKQVMVLGEDVRECEVQIEHLNERCSKLDADDETRIAIEPRLLQLNNRWQHLKVQFKQFKKPSEPNEEDQLEPAVASTSSSAITREAEKRTLTTVITMVTTEVTSLSFTRTNFATNVNKLLDIIQQLRQYLQSEQFSAKVYEEFSLHEDNLKVNIGDSKLGLPHHISYTSSHYLVQTGEF</sequence>
<dbReference type="Gene3D" id="1.20.58.60">
    <property type="match status" value="1"/>
</dbReference>
<evidence type="ECO:0000313" key="3">
    <source>
        <dbReference type="Proteomes" id="UP001208570"/>
    </source>
</evidence>
<protein>
    <submittedName>
        <fullName evidence="2">Uncharacterized protein</fullName>
    </submittedName>
</protein>
<dbReference type="Proteomes" id="UP001208570">
    <property type="component" value="Unassembled WGS sequence"/>
</dbReference>
<evidence type="ECO:0000256" key="1">
    <source>
        <dbReference type="SAM" id="MobiDB-lite"/>
    </source>
</evidence>
<proteinExistence type="predicted"/>
<evidence type="ECO:0000313" key="2">
    <source>
        <dbReference type="EMBL" id="KAK2162345.1"/>
    </source>
</evidence>
<feature type="region of interest" description="Disordered" evidence="1">
    <location>
        <begin position="296"/>
        <end position="318"/>
    </location>
</feature>
<keyword evidence="3" id="KW-1185">Reference proteome</keyword>
<organism evidence="2 3">
    <name type="scientific">Paralvinella palmiformis</name>
    <dbReference type="NCBI Taxonomy" id="53620"/>
    <lineage>
        <taxon>Eukaryota</taxon>
        <taxon>Metazoa</taxon>
        <taxon>Spiralia</taxon>
        <taxon>Lophotrochozoa</taxon>
        <taxon>Annelida</taxon>
        <taxon>Polychaeta</taxon>
        <taxon>Sedentaria</taxon>
        <taxon>Canalipalpata</taxon>
        <taxon>Terebellida</taxon>
        <taxon>Terebelliformia</taxon>
        <taxon>Alvinellidae</taxon>
        <taxon>Paralvinella</taxon>
    </lineage>
</organism>
<dbReference type="AlphaFoldDB" id="A0AAD9K1R9"/>
<comment type="caution">
    <text evidence="2">The sequence shown here is derived from an EMBL/GenBank/DDBJ whole genome shotgun (WGS) entry which is preliminary data.</text>
</comment>
<accession>A0AAD9K1R9</accession>